<dbReference type="GO" id="GO:0005829">
    <property type="term" value="C:cytosol"/>
    <property type="evidence" value="ECO:0007669"/>
    <property type="project" value="TreeGrafter"/>
</dbReference>
<feature type="compositionally biased region" description="Basic and acidic residues" evidence="3">
    <location>
        <begin position="802"/>
        <end position="812"/>
    </location>
</feature>
<organism evidence="4">
    <name type="scientific">Chromera velia CCMP2878</name>
    <dbReference type="NCBI Taxonomy" id="1169474"/>
    <lineage>
        <taxon>Eukaryota</taxon>
        <taxon>Sar</taxon>
        <taxon>Alveolata</taxon>
        <taxon>Colpodellida</taxon>
        <taxon>Chromeraceae</taxon>
        <taxon>Chromera</taxon>
    </lineage>
</organism>
<evidence type="ECO:0000313" key="4">
    <source>
        <dbReference type="EMBL" id="CEM49157.1"/>
    </source>
</evidence>
<evidence type="ECO:0000256" key="1">
    <source>
        <dbReference type="ARBA" id="ARBA00022741"/>
    </source>
</evidence>
<dbReference type="Gene3D" id="3.90.640.10">
    <property type="entry name" value="Actin, Chain A, domain 4"/>
    <property type="match status" value="1"/>
</dbReference>
<dbReference type="FunFam" id="1.20.1270.10:FF:000002">
    <property type="entry name" value="Heat shock 70 kDa protein 4"/>
    <property type="match status" value="1"/>
</dbReference>
<dbReference type="PANTHER" id="PTHR45639:SF4">
    <property type="entry name" value="HSC70CB, ISOFORM G"/>
    <property type="match status" value="1"/>
</dbReference>
<protein>
    <submittedName>
        <fullName evidence="4">Uncharacterized protein</fullName>
    </submittedName>
</protein>
<dbReference type="FunFam" id="3.90.640.10:FF:000004">
    <property type="entry name" value="Heat shock 70 kDa protein 4"/>
    <property type="match status" value="1"/>
</dbReference>
<gene>
    <name evidence="4" type="ORF">Cvel_9249</name>
</gene>
<dbReference type="AlphaFoldDB" id="A0A0G4HXG0"/>
<reference evidence="4" key="1">
    <citation type="submission" date="2014-11" db="EMBL/GenBank/DDBJ databases">
        <authorList>
            <person name="Otto D Thomas"/>
            <person name="Naeem Raeece"/>
        </authorList>
    </citation>
    <scope>NUCLEOTIDE SEQUENCE</scope>
</reference>
<dbReference type="SUPFAM" id="SSF100934">
    <property type="entry name" value="Heat shock protein 70kD (HSP70), C-terminal subdomain"/>
    <property type="match status" value="1"/>
</dbReference>
<keyword evidence="1" id="KW-0547">Nucleotide-binding</keyword>
<dbReference type="Gene3D" id="2.60.34.10">
    <property type="entry name" value="Substrate Binding Domain Of DNAk, Chain A, domain 1"/>
    <property type="match status" value="1"/>
</dbReference>
<evidence type="ECO:0000256" key="3">
    <source>
        <dbReference type="SAM" id="MobiDB-lite"/>
    </source>
</evidence>
<proteinExistence type="predicted"/>
<feature type="compositionally biased region" description="Low complexity" evidence="3">
    <location>
        <begin position="489"/>
        <end position="503"/>
    </location>
</feature>
<dbReference type="GO" id="GO:0005524">
    <property type="term" value="F:ATP binding"/>
    <property type="evidence" value="ECO:0007669"/>
    <property type="project" value="UniProtKB-KW"/>
</dbReference>
<dbReference type="Gene3D" id="1.20.1270.10">
    <property type="match status" value="1"/>
</dbReference>
<dbReference type="SUPFAM" id="SSF53067">
    <property type="entry name" value="Actin-like ATPase domain"/>
    <property type="match status" value="2"/>
</dbReference>
<name>A0A0G4HXG0_9ALVE</name>
<feature type="region of interest" description="Disordered" evidence="3">
    <location>
        <begin position="752"/>
        <end position="828"/>
    </location>
</feature>
<dbReference type="Gene3D" id="3.30.30.30">
    <property type="match status" value="1"/>
</dbReference>
<dbReference type="Pfam" id="PF00012">
    <property type="entry name" value="HSP70"/>
    <property type="match status" value="1"/>
</dbReference>
<dbReference type="Gene3D" id="3.30.420.40">
    <property type="match status" value="2"/>
</dbReference>
<evidence type="ECO:0000256" key="2">
    <source>
        <dbReference type="ARBA" id="ARBA00022840"/>
    </source>
</evidence>
<sequence length="828" mass="91864">IKSNFKNTCRNMKALIGKKFDQATVDQHAPFALSPLVEAEDGSIGFKVTYQGEERIFSASRVTAMLLTKIKQMAEKWLNGPVKDCVISCPGFYDDSQRKALLQAAYTAGLNCLRIMNEHTATALDYGIYRNRDFSQTEPTYVAFTNVGHGNLSVTLAKFLQGKLEILSSEHDEGFGGMEFDRKIMEHFAGEFEKKFKLNPLENAKARLKLEEACGKVKKILSANTDAPISIECLMEDEDLAGHLKREDYEAMCEGYRPRLQKVLSNVLEASGITREDVKFVELVGCAPRTPWIQSAITEFFGREPSKTLQMDECVARGCALQAAMLSPFFTVREFQVNDVVQQPISIAWEKSGDVEMVGAADREAKGPVQKSSVLFNKHDCMNVIKTVSFNRAESFDVTAFKKVKDEDQNLGTYHIQFDRLADGSNRKIKVRTTVNIHGVFTVESATAIEEEEYEEKVKVKKKVPKAKKEDPAAAPPSTDAQGDATMNGDATAAAPAEGAEASADAKMDDANAAPAGEAPAAAAADAPTDGAAAKPAEEFEEVEEEVVKRKTRTKRIELKVLPPPFPGIPDENKLKEYFEAELAMIDSDRMIQETLEKQNECESFVYRGRELLSGPMKDFAEPAQADTVMAFLTETEDWLYDQYDAPKSTFVKRLEELQSKINPIQQRYTEAQQRNEVCDSALAVITECRQLAQSPDEAYAHIAADKRKKIVEDAESLQQWLKDSMTKQSLRKPYEAPLFLCKQVQEKAKALQKQTDKVMSEKRPPSPKKEKKDIEGGDNVPEGEQPTTEGEVDAPMGDADDVGKGDAEQKLNGDANGDVPMEEPVQA</sequence>
<dbReference type="InterPro" id="IPR029047">
    <property type="entry name" value="HSP70_peptide-bd_sf"/>
</dbReference>
<accession>A0A0G4HXG0</accession>
<dbReference type="GO" id="GO:0005634">
    <property type="term" value="C:nucleus"/>
    <property type="evidence" value="ECO:0007669"/>
    <property type="project" value="TreeGrafter"/>
</dbReference>
<dbReference type="FunFam" id="3.30.420.40:FF:000171">
    <property type="entry name" value="Heat shock 70 kDa protein 4"/>
    <property type="match status" value="1"/>
</dbReference>
<feature type="non-terminal residue" evidence="4">
    <location>
        <position position="1"/>
    </location>
</feature>
<keyword evidence="2" id="KW-0067">ATP-binding</keyword>
<dbReference type="PANTHER" id="PTHR45639">
    <property type="entry name" value="HSC70CB, ISOFORM G-RELATED"/>
    <property type="match status" value="1"/>
</dbReference>
<dbReference type="InterPro" id="IPR013126">
    <property type="entry name" value="Hsp_70_fam"/>
</dbReference>
<feature type="region of interest" description="Disordered" evidence="3">
    <location>
        <begin position="452"/>
        <end position="546"/>
    </location>
</feature>
<dbReference type="VEuPathDB" id="CryptoDB:Cvel_9249"/>
<dbReference type="PRINTS" id="PR00301">
    <property type="entry name" value="HEATSHOCK70"/>
</dbReference>
<feature type="compositionally biased region" description="Basic and acidic residues" evidence="3">
    <location>
        <begin position="752"/>
        <end position="776"/>
    </location>
</feature>
<dbReference type="GO" id="GO:0140662">
    <property type="term" value="F:ATP-dependent protein folding chaperone"/>
    <property type="evidence" value="ECO:0007669"/>
    <property type="project" value="InterPro"/>
</dbReference>
<dbReference type="InterPro" id="IPR029048">
    <property type="entry name" value="HSP70_C_sf"/>
</dbReference>
<feature type="compositionally biased region" description="Low complexity" evidence="3">
    <location>
        <begin position="511"/>
        <end position="535"/>
    </location>
</feature>
<dbReference type="EMBL" id="CDMZ01004252">
    <property type="protein sequence ID" value="CEM49157.1"/>
    <property type="molecule type" value="Genomic_DNA"/>
</dbReference>
<dbReference type="SUPFAM" id="SSF100920">
    <property type="entry name" value="Heat shock protein 70kD (HSP70), peptide-binding domain"/>
    <property type="match status" value="1"/>
</dbReference>
<dbReference type="InterPro" id="IPR043129">
    <property type="entry name" value="ATPase_NBD"/>
</dbReference>